<dbReference type="Gene3D" id="3.30.70.2890">
    <property type="entry name" value="XS domain"/>
    <property type="match status" value="1"/>
</dbReference>
<dbReference type="EMBL" id="CAMGYJ010000005">
    <property type="protein sequence ID" value="CAI0421749.1"/>
    <property type="molecule type" value="Genomic_DNA"/>
</dbReference>
<dbReference type="Pfam" id="PF03470">
    <property type="entry name" value="zf-XS"/>
    <property type="match status" value="1"/>
</dbReference>
<dbReference type="CDD" id="cd12266">
    <property type="entry name" value="RRM_like_XS"/>
    <property type="match status" value="1"/>
</dbReference>
<dbReference type="Pfam" id="PF03468">
    <property type="entry name" value="XS"/>
    <property type="match status" value="1"/>
</dbReference>
<reference evidence="7" key="1">
    <citation type="submission" date="2022-08" db="EMBL/GenBank/DDBJ databases">
        <authorList>
            <person name="Gutierrez-Valencia J."/>
        </authorList>
    </citation>
    <scope>NUCLEOTIDE SEQUENCE</scope>
</reference>
<feature type="compositionally biased region" description="Acidic residues" evidence="4">
    <location>
        <begin position="200"/>
        <end position="235"/>
    </location>
</feature>
<sequence length="671" mass="77582">MVIHFLWSSWNSKRWPVIVCPFFDQPQIYCDLVACKMSSRGKGGKSFASGTSSTPSNKGKSSDTSVPQLEQLNQGVADIKLDSPQGDGAWEVYSKKSNKNKAAKSWGTQNSNSQSWGQMDGGQRNNGGARRVTGNAWPNQAVESSRPTGRGNGKNQASNRSLENYWATPQAAVPPPLTHGWNWQSRAGTVKELEASPEKEQDDTNEQTGVDEEDDEDDGVLDDSDDELLSDDYDSDVSQQSFETRKKSRWFKKFFDSLDSLRLEEIAEPERQWHCPACQGGPGAIDWFKGLQPLMAHARTKGAKRVKLHRELAELLEEELSRRGTSVIPAGEVFGKWKGLKEEEKDYEIVWPPMVIIMNTKLDKDDNEKWLGMGNQELLDYFRSYAAVKARHSYGPQGHRGMSLLIFEGTSRGYFEAARLDRHFADQGTDRNAWNNQRRNLFYPGGKRQLYGFMATKEDMDIFNQHSHGKAKLKYEMRSYNEVVVRDYNQVCNDNEQLTFYKTKVIKEQRNSRALAESLGTVSEKLRKTMEENRIVRERTQIYHEQNKEELDFQEEFFKDQLRIIHEERKAKEDDFENRQQEERKKVKDQSSHGKEEYRSRVDELSKFIQLQEKEMEEFVDEREKLVKLHEDRIAAMRLRHWREEVDLEKDFDSQLANLMKKYSPDGNTQA</sequence>
<protein>
    <submittedName>
        <fullName evidence="7">Uncharacterized protein</fullName>
    </submittedName>
</protein>
<dbReference type="Proteomes" id="UP001154282">
    <property type="component" value="Unassembled WGS sequence"/>
</dbReference>
<feature type="region of interest" description="Disordered" evidence="4">
    <location>
        <begin position="97"/>
        <end position="158"/>
    </location>
</feature>
<feature type="region of interest" description="Disordered" evidence="4">
    <location>
        <begin position="192"/>
        <end position="238"/>
    </location>
</feature>
<evidence type="ECO:0000259" key="5">
    <source>
        <dbReference type="Pfam" id="PF03468"/>
    </source>
</evidence>
<feature type="region of interest" description="Disordered" evidence="4">
    <location>
        <begin position="572"/>
        <end position="599"/>
    </location>
</feature>
<evidence type="ECO:0000256" key="2">
    <source>
        <dbReference type="ARBA" id="ARBA00023158"/>
    </source>
</evidence>
<dbReference type="InterPro" id="IPR005380">
    <property type="entry name" value="XS_domain"/>
</dbReference>
<comment type="similarity">
    <text evidence="3">Belongs to the SGS3 family.</text>
</comment>
<dbReference type="AlphaFoldDB" id="A0AAV0KHB2"/>
<dbReference type="InterPro" id="IPR005381">
    <property type="entry name" value="Znf-XS_domain"/>
</dbReference>
<gene>
    <name evidence="7" type="ORF">LITE_LOCUS18897</name>
</gene>
<proteinExistence type="inferred from homology"/>
<feature type="compositionally biased region" description="Polar residues" evidence="4">
    <location>
        <begin position="136"/>
        <end position="158"/>
    </location>
</feature>
<keyword evidence="1" id="KW-0175">Coiled coil</keyword>
<evidence type="ECO:0000313" key="7">
    <source>
        <dbReference type="EMBL" id="CAI0421749.1"/>
    </source>
</evidence>
<keyword evidence="2" id="KW-0943">RNA-mediated gene silencing</keyword>
<feature type="domain" description="Zinc finger-XS" evidence="6">
    <location>
        <begin position="275"/>
        <end position="313"/>
    </location>
</feature>
<feature type="domain" description="XS" evidence="5">
    <location>
        <begin position="347"/>
        <end position="461"/>
    </location>
</feature>
<dbReference type="PANTHER" id="PTHR46602">
    <property type="entry name" value="PROTEIN SUPPRESSOR OF GENE SILENCING 3"/>
    <property type="match status" value="1"/>
</dbReference>
<keyword evidence="8" id="KW-1185">Reference proteome</keyword>
<feature type="region of interest" description="Disordered" evidence="4">
    <location>
        <begin position="41"/>
        <end position="70"/>
    </location>
</feature>
<organism evidence="7 8">
    <name type="scientific">Linum tenue</name>
    <dbReference type="NCBI Taxonomy" id="586396"/>
    <lineage>
        <taxon>Eukaryota</taxon>
        <taxon>Viridiplantae</taxon>
        <taxon>Streptophyta</taxon>
        <taxon>Embryophyta</taxon>
        <taxon>Tracheophyta</taxon>
        <taxon>Spermatophyta</taxon>
        <taxon>Magnoliopsida</taxon>
        <taxon>eudicotyledons</taxon>
        <taxon>Gunneridae</taxon>
        <taxon>Pentapetalae</taxon>
        <taxon>rosids</taxon>
        <taxon>fabids</taxon>
        <taxon>Malpighiales</taxon>
        <taxon>Linaceae</taxon>
        <taxon>Linum</taxon>
    </lineage>
</organism>
<feature type="compositionally biased region" description="Polar residues" evidence="4">
    <location>
        <begin position="106"/>
        <end position="117"/>
    </location>
</feature>
<dbReference type="InterPro" id="IPR038588">
    <property type="entry name" value="XS_domain_sf"/>
</dbReference>
<dbReference type="GO" id="GO:0051607">
    <property type="term" value="P:defense response to virus"/>
    <property type="evidence" value="ECO:0007669"/>
    <property type="project" value="InterPro"/>
</dbReference>
<evidence type="ECO:0000313" key="8">
    <source>
        <dbReference type="Proteomes" id="UP001154282"/>
    </source>
</evidence>
<accession>A0AAV0KHB2</accession>
<evidence type="ECO:0000256" key="4">
    <source>
        <dbReference type="SAM" id="MobiDB-lite"/>
    </source>
</evidence>
<comment type="caution">
    <text evidence="7">The sequence shown here is derived from an EMBL/GenBank/DDBJ whole genome shotgun (WGS) entry which is preliminary data.</text>
</comment>
<evidence type="ECO:0000259" key="6">
    <source>
        <dbReference type="Pfam" id="PF03470"/>
    </source>
</evidence>
<feature type="compositionally biased region" description="Polar residues" evidence="4">
    <location>
        <begin position="48"/>
        <end position="70"/>
    </location>
</feature>
<name>A0AAV0KHB2_9ROSI</name>
<dbReference type="InterPro" id="IPR044287">
    <property type="entry name" value="SGS3"/>
</dbReference>
<dbReference type="PANTHER" id="PTHR46602:SF1">
    <property type="entry name" value="PROTEIN SUPPRESSOR OF GENE SILENCING 3"/>
    <property type="match status" value="1"/>
</dbReference>
<evidence type="ECO:0000256" key="3">
    <source>
        <dbReference type="ARBA" id="ARBA00024022"/>
    </source>
</evidence>
<dbReference type="GO" id="GO:0031047">
    <property type="term" value="P:regulatory ncRNA-mediated gene silencing"/>
    <property type="evidence" value="ECO:0007669"/>
    <property type="project" value="UniProtKB-KW"/>
</dbReference>
<evidence type="ECO:0000256" key="1">
    <source>
        <dbReference type="ARBA" id="ARBA00023054"/>
    </source>
</evidence>
<dbReference type="EMBL" id="CAMGYJ010000005">
    <property type="protein sequence ID" value="CAI0421750.1"/>
    <property type="molecule type" value="Genomic_DNA"/>
</dbReference>